<evidence type="ECO:0000313" key="2">
    <source>
        <dbReference type="EMBL" id="MFK3865126.1"/>
    </source>
</evidence>
<dbReference type="CDD" id="cd00085">
    <property type="entry name" value="HNHc"/>
    <property type="match status" value="1"/>
</dbReference>
<accession>A0ABW8KZB4</accession>
<organism evidence="2 3">
    <name type="scientific">Pseudoalteromonas rhizosphaerae</name>
    <dbReference type="NCBI Taxonomy" id="2518973"/>
    <lineage>
        <taxon>Bacteria</taxon>
        <taxon>Pseudomonadati</taxon>
        <taxon>Pseudomonadota</taxon>
        <taxon>Gammaproteobacteria</taxon>
        <taxon>Alteromonadales</taxon>
        <taxon>Pseudoalteromonadaceae</taxon>
        <taxon>Pseudoalteromonas</taxon>
    </lineage>
</organism>
<proteinExistence type="predicted"/>
<keyword evidence="2" id="KW-0540">Nuclease</keyword>
<keyword evidence="2" id="KW-0255">Endonuclease</keyword>
<keyword evidence="3" id="KW-1185">Reference proteome</keyword>
<keyword evidence="2" id="KW-0378">Hydrolase</keyword>
<feature type="domain" description="HNH nuclease" evidence="1">
    <location>
        <begin position="19"/>
        <end position="75"/>
    </location>
</feature>
<comment type="caution">
    <text evidence="2">The sequence shown here is derived from an EMBL/GenBank/DDBJ whole genome shotgun (WGS) entry which is preliminary data.</text>
</comment>
<reference evidence="2 3" key="1">
    <citation type="submission" date="2024-11" db="EMBL/GenBank/DDBJ databases">
        <title>The Natural Products Discovery Center: Release of the First 8490 Sequenced Strains for Exploring Actinobacteria Biosynthetic Diversity.</title>
        <authorList>
            <person name="Kalkreuter E."/>
            <person name="Kautsar S.A."/>
            <person name="Yang D."/>
            <person name="Bader C.D."/>
            <person name="Teijaro C.N."/>
            <person name="Fluegel L."/>
            <person name="Davis C.M."/>
            <person name="Simpson J.R."/>
            <person name="Lauterbach L."/>
            <person name="Steele A.D."/>
            <person name="Gui C."/>
            <person name="Meng S."/>
            <person name="Li G."/>
            <person name="Viehrig K."/>
            <person name="Ye F."/>
            <person name="Su P."/>
            <person name="Kiefer A.F."/>
            <person name="Nichols A."/>
            <person name="Cepeda A.J."/>
            <person name="Yan W."/>
            <person name="Fan B."/>
            <person name="Jiang Y."/>
            <person name="Adhikari A."/>
            <person name="Zheng C.-J."/>
            <person name="Schuster L."/>
            <person name="Cowan T.M."/>
            <person name="Smanski M.J."/>
            <person name="Chevrette M.G."/>
            <person name="De Carvalho L.P.S."/>
            <person name="Shen B."/>
        </authorList>
    </citation>
    <scope>NUCLEOTIDE SEQUENCE [LARGE SCALE GENOMIC DNA]</scope>
    <source>
        <strain evidence="2 3">NPDC078403</strain>
    </source>
</reference>
<sequence length="251" mass="29203">MGTANKDIKKLYGLSAGQCNICKKSLFDADVHIGEMAHVIAKSLNGPRGKNIDKSVRDSYQNLILLCANHHKEVDQNPNKYTVELLHKIKAEHESGVRLKLSKKEVNAYAPVLKEVFSYMGFTKMVTYFEDFPDFFNIEFLTPYDVFSEFARTNPHIYPFSDLALQEKIDNFINPYVDVINFFQSGYQTNVEYIGHYRETNNASIYKLNKHDLPYEYTQKALSQYRKDIESMISAYYELVKYIRSNFESVF</sequence>
<dbReference type="RefSeq" id="WP_404675812.1">
    <property type="nucleotide sequence ID" value="NZ_JBJDOT010000021.1"/>
</dbReference>
<dbReference type="Proteomes" id="UP001620262">
    <property type="component" value="Unassembled WGS sequence"/>
</dbReference>
<evidence type="ECO:0000313" key="3">
    <source>
        <dbReference type="Proteomes" id="UP001620262"/>
    </source>
</evidence>
<dbReference type="EMBL" id="JBJDOT010000021">
    <property type="protein sequence ID" value="MFK3865126.1"/>
    <property type="molecule type" value="Genomic_DNA"/>
</dbReference>
<dbReference type="InterPro" id="IPR003615">
    <property type="entry name" value="HNH_nuc"/>
</dbReference>
<protein>
    <submittedName>
        <fullName evidence="2">HNH endonuclease</fullName>
    </submittedName>
</protein>
<dbReference type="GO" id="GO:0004519">
    <property type="term" value="F:endonuclease activity"/>
    <property type="evidence" value="ECO:0007669"/>
    <property type="project" value="UniProtKB-KW"/>
</dbReference>
<dbReference type="Pfam" id="PF13391">
    <property type="entry name" value="HNH_2"/>
    <property type="match status" value="1"/>
</dbReference>
<name>A0ABW8KZB4_9GAMM</name>
<gene>
    <name evidence="2" type="ORF">ACI2JU_14800</name>
</gene>
<evidence type="ECO:0000259" key="1">
    <source>
        <dbReference type="Pfam" id="PF13391"/>
    </source>
</evidence>